<gene>
    <name evidence="1" type="ORF">MRATA1EN22A_LOCUS24054</name>
</gene>
<sequence length="165" mass="16888">MGEHGLLGLCVLYEGPEDRAERPGQRPGGGVLLPSPSVRTVPSAGSRTGRVGLGPGFSGPRIKVPGWGRPLEHSSLPDPASEEGAVEPRERAGRDATSVGGGTYRVAAPGGVFWTRNQPSILKPTFGAEVKKPRELGSGSGCLTARLCACVILFLCCGGPSAASS</sequence>
<evidence type="ECO:0000313" key="2">
    <source>
        <dbReference type="Proteomes" id="UP001162501"/>
    </source>
</evidence>
<reference evidence="1" key="1">
    <citation type="submission" date="2023-05" db="EMBL/GenBank/DDBJ databases">
        <authorList>
            <consortium name="ELIXIR-Norway"/>
        </authorList>
    </citation>
    <scope>NUCLEOTIDE SEQUENCE</scope>
</reference>
<proteinExistence type="predicted"/>
<reference evidence="1" key="2">
    <citation type="submission" date="2025-03" db="EMBL/GenBank/DDBJ databases">
        <authorList>
            <consortium name="ELIXIR-Norway"/>
            <consortium name="Elixir Norway"/>
        </authorList>
    </citation>
    <scope>NUCLEOTIDE SEQUENCE</scope>
</reference>
<accession>A0AC59ZWT1</accession>
<organism evidence="1 2">
    <name type="scientific">Rangifer tarandus platyrhynchus</name>
    <name type="common">Svalbard reindeer</name>
    <dbReference type="NCBI Taxonomy" id="3082113"/>
    <lineage>
        <taxon>Eukaryota</taxon>
        <taxon>Metazoa</taxon>
        <taxon>Chordata</taxon>
        <taxon>Craniata</taxon>
        <taxon>Vertebrata</taxon>
        <taxon>Euteleostomi</taxon>
        <taxon>Mammalia</taxon>
        <taxon>Eutheria</taxon>
        <taxon>Laurasiatheria</taxon>
        <taxon>Artiodactyla</taxon>
        <taxon>Ruminantia</taxon>
        <taxon>Pecora</taxon>
        <taxon>Cervidae</taxon>
        <taxon>Odocoileinae</taxon>
        <taxon>Rangifer</taxon>
    </lineage>
</organism>
<dbReference type="EMBL" id="OX596089">
    <property type="protein sequence ID" value="CAN0525548.1"/>
    <property type="molecule type" value="Genomic_DNA"/>
</dbReference>
<protein>
    <submittedName>
        <fullName evidence="1">Uncharacterized protein</fullName>
    </submittedName>
</protein>
<evidence type="ECO:0000313" key="1">
    <source>
        <dbReference type="EMBL" id="CAN0525548.1"/>
    </source>
</evidence>
<dbReference type="Proteomes" id="UP001162501">
    <property type="component" value="Chromosome 5"/>
</dbReference>
<name>A0AC59ZWT1_RANTA</name>